<dbReference type="InterPro" id="IPR013822">
    <property type="entry name" value="Signal_recog_particl_SRP54_hlx"/>
</dbReference>
<dbReference type="EMBL" id="BAVR01000032">
    <property type="protein sequence ID" value="GAE89227.1"/>
    <property type="molecule type" value="Genomic_DNA"/>
</dbReference>
<comment type="caution">
    <text evidence="2">The sequence shown here is derived from an EMBL/GenBank/DDBJ whole genome shotgun (WGS) entry which is preliminary data.</text>
</comment>
<protein>
    <submittedName>
        <fullName evidence="2">Signal recognition particle receptor protein FtsY</fullName>
    </submittedName>
</protein>
<dbReference type="STRING" id="1294263.JCM21531_2731"/>
<keyword evidence="3" id="KW-1185">Reference proteome</keyword>
<evidence type="ECO:0000313" key="2">
    <source>
        <dbReference type="EMBL" id="GAE89227.1"/>
    </source>
</evidence>
<keyword evidence="2" id="KW-0675">Receptor</keyword>
<gene>
    <name evidence="2" type="ORF">JCM21531_2731</name>
</gene>
<dbReference type="GO" id="GO:0005525">
    <property type="term" value="F:GTP binding"/>
    <property type="evidence" value="ECO:0007669"/>
    <property type="project" value="InterPro"/>
</dbReference>
<evidence type="ECO:0000313" key="3">
    <source>
        <dbReference type="Proteomes" id="UP000019109"/>
    </source>
</evidence>
<sequence>MGFFDKLKEGLRKTKNTITERIDKVLVSFGKIDEELFEELEEILITSDVGIDTSMKIIENLKTRVKETRTTDPAKVKELLKEELAKILSRESRSSSSIQLQVSYWWLE</sequence>
<name>W4V7M8_9FIRM</name>
<proteinExistence type="predicted"/>
<organism evidence="2 3">
    <name type="scientific">Acetivibrio straminisolvens JCM 21531</name>
    <dbReference type="NCBI Taxonomy" id="1294263"/>
    <lineage>
        <taxon>Bacteria</taxon>
        <taxon>Bacillati</taxon>
        <taxon>Bacillota</taxon>
        <taxon>Clostridia</taxon>
        <taxon>Eubacteriales</taxon>
        <taxon>Oscillospiraceae</taxon>
        <taxon>Acetivibrio</taxon>
    </lineage>
</organism>
<evidence type="ECO:0000259" key="1">
    <source>
        <dbReference type="SMART" id="SM00963"/>
    </source>
</evidence>
<dbReference type="SMART" id="SM00963">
    <property type="entry name" value="SRP54_N"/>
    <property type="match status" value="1"/>
</dbReference>
<dbReference type="AlphaFoldDB" id="W4V7M8"/>
<dbReference type="Proteomes" id="UP000019109">
    <property type="component" value="Unassembled WGS sequence"/>
</dbReference>
<dbReference type="FunFam" id="1.20.120.140:FF:000008">
    <property type="entry name" value="Signal recognition particle receptor FtsY"/>
    <property type="match status" value="1"/>
</dbReference>
<accession>W4V7M8</accession>
<dbReference type="Pfam" id="PF02881">
    <property type="entry name" value="SRP54_N"/>
    <property type="match status" value="1"/>
</dbReference>
<dbReference type="GO" id="GO:0006614">
    <property type="term" value="P:SRP-dependent cotranslational protein targeting to membrane"/>
    <property type="evidence" value="ECO:0007669"/>
    <property type="project" value="InterPro"/>
</dbReference>
<dbReference type="InterPro" id="IPR036225">
    <property type="entry name" value="SRP/SRP_N"/>
</dbReference>
<dbReference type="Gene3D" id="1.20.120.140">
    <property type="entry name" value="Signal recognition particle SRP54, nucleotide-binding domain"/>
    <property type="match status" value="1"/>
</dbReference>
<reference evidence="2" key="1">
    <citation type="journal article" date="2014" name="Genome Announc.">
        <title>Draft Genome Sequence of Clostridium straminisolvens Strain JCM 21531T, Isolated from a Cellulose-Degrading Bacterial Community.</title>
        <authorList>
            <person name="Yuki M."/>
            <person name="Oshima K."/>
            <person name="Suda W."/>
            <person name="Sakamoto M."/>
            <person name="Kitamura K."/>
            <person name="Iida T."/>
            <person name="Hattori M."/>
            <person name="Ohkuma M."/>
        </authorList>
    </citation>
    <scope>NUCLEOTIDE SEQUENCE [LARGE SCALE GENOMIC DNA]</scope>
    <source>
        <strain evidence="2">JCM 21531</strain>
    </source>
</reference>
<dbReference type="SUPFAM" id="SSF47364">
    <property type="entry name" value="Domain of the SRP/SRP receptor G-proteins"/>
    <property type="match status" value="1"/>
</dbReference>
<feature type="domain" description="Signal recognition particle SRP54 helical bundle" evidence="1">
    <location>
        <begin position="7"/>
        <end position="88"/>
    </location>
</feature>
<dbReference type="InterPro" id="IPR042101">
    <property type="entry name" value="SRP54_N_sf"/>
</dbReference>